<feature type="non-terminal residue" evidence="1">
    <location>
        <position position="1"/>
    </location>
</feature>
<proteinExistence type="predicted"/>
<dbReference type="Gene3D" id="3.40.50.10890">
    <property type="match status" value="1"/>
</dbReference>
<dbReference type="SUPFAM" id="SSF56281">
    <property type="entry name" value="Metallo-hydrolase/oxidoreductase"/>
    <property type="match status" value="1"/>
</dbReference>
<dbReference type="Proteomes" id="UP000653002">
    <property type="component" value="Unassembled WGS sequence"/>
</dbReference>
<dbReference type="InterPro" id="IPR036866">
    <property type="entry name" value="RibonucZ/Hydroxyglut_hydro"/>
</dbReference>
<evidence type="ECO:0000313" key="2">
    <source>
        <dbReference type="Proteomes" id="UP000653002"/>
    </source>
</evidence>
<gene>
    <name evidence="1" type="ORF">GUH15_12880</name>
</gene>
<evidence type="ECO:0000313" key="1">
    <source>
        <dbReference type="EMBL" id="MBD4336934.1"/>
    </source>
</evidence>
<dbReference type="EMBL" id="JAABFR010000987">
    <property type="protein sequence ID" value="MBD4336934.1"/>
    <property type="molecule type" value="Genomic_DNA"/>
</dbReference>
<sequence>ELAGICQRTFDRGGNVVIPAFAVGRTQEMLCHLPCAGGYLQNGFVPHSRAKQCI</sequence>
<organism evidence="1 2">
    <name type="scientific">Xanthomonas citri pv. citri</name>
    <dbReference type="NCBI Taxonomy" id="611301"/>
    <lineage>
        <taxon>Bacteria</taxon>
        <taxon>Pseudomonadati</taxon>
        <taxon>Pseudomonadota</taxon>
        <taxon>Gammaproteobacteria</taxon>
        <taxon>Lysobacterales</taxon>
        <taxon>Lysobacteraceae</taxon>
        <taxon>Xanthomonas</taxon>
    </lineage>
</organism>
<accession>A0A8I0GYV2</accession>
<reference evidence="1" key="1">
    <citation type="submission" date="2020-01" db="EMBL/GenBank/DDBJ databases">
        <authorList>
            <person name="Richard D."/>
        </authorList>
    </citation>
    <scope>NUCLEOTIDE SEQUENCE</scope>
    <source>
        <strain evidence="1">JP541</strain>
    </source>
</reference>
<evidence type="ECO:0008006" key="3">
    <source>
        <dbReference type="Google" id="ProtNLM"/>
    </source>
</evidence>
<protein>
    <recommendedName>
        <fullName evidence="3">MBL fold metallo-hydrolase</fullName>
    </recommendedName>
</protein>
<comment type="caution">
    <text evidence="1">The sequence shown here is derived from an EMBL/GenBank/DDBJ whole genome shotgun (WGS) entry which is preliminary data.</text>
</comment>
<dbReference type="AlphaFoldDB" id="A0A8I0GYV2"/>
<name>A0A8I0GYV2_XANCI</name>